<dbReference type="EMBL" id="RCOR01000022">
    <property type="protein sequence ID" value="RSN69056.1"/>
    <property type="molecule type" value="Genomic_DNA"/>
</dbReference>
<dbReference type="InterPro" id="IPR023885">
    <property type="entry name" value="4Fe4S-binding_SPASM_dom"/>
</dbReference>
<dbReference type="NCBIfam" id="TIGR04084">
    <property type="entry name" value="rSAM_AF0577"/>
    <property type="match status" value="1"/>
</dbReference>
<dbReference type="Proteomes" id="UP000278149">
    <property type="component" value="Unassembled WGS sequence"/>
</dbReference>
<dbReference type="InterPro" id="IPR013785">
    <property type="entry name" value="Aldolase_TIM"/>
</dbReference>
<dbReference type="PROSITE" id="PS51918">
    <property type="entry name" value="RADICAL_SAM"/>
    <property type="match status" value="1"/>
</dbReference>
<protein>
    <submittedName>
        <fullName evidence="7">TIGR04084 family radical SAM/SPASM domain-containing protein</fullName>
    </submittedName>
</protein>
<dbReference type="RefSeq" id="WP_125741589.1">
    <property type="nucleotide sequence ID" value="NZ_RCOR01000022.1"/>
</dbReference>
<keyword evidence="5" id="KW-0411">Iron-sulfur</keyword>
<keyword evidence="2" id="KW-0949">S-adenosyl-L-methionine</keyword>
<dbReference type="AlphaFoldDB" id="A0A429G5I0"/>
<feature type="domain" description="Radical SAM core" evidence="6">
    <location>
        <begin position="1"/>
        <end position="204"/>
    </location>
</feature>
<sequence length="354" mass="40315">MILIVTTTGKCNMKCLYCGGSFDPKLVPWSEEYRLEDLVDLVVRTGCDVAFYGGEPLLNPKLVMDVIDSLKSRDWRGRFIIQTNGTLFESLPLSYWLSFDSILLSVDGRPEVNDEGRGKGNYKRVIETARNLRKYGFSGDLIARMTVWERTDIYEEVTHLLSLGLFDHVHWQLNVIWSERWDFRDWSERSYLPGLRKLASLWLEEMRKGKVLGIVPFLGIMRAELFGDLPSPPCGAGSESFTLLPNGKILACPIAVDSSWAVVGELGNGIREVSIGEPCKSCDYFKYCGGRCLYAYMERLWGEEGFREVCTVTKETIKIVLEHGEEIRSLIREGVISAEDLYYPRYNNTVEVIP</sequence>
<organism evidence="7 8">
    <name type="scientific">Candidatus Korarchaeum cryptofilum</name>
    <dbReference type="NCBI Taxonomy" id="498846"/>
    <lineage>
        <taxon>Archaea</taxon>
        <taxon>Thermoproteota</taxon>
        <taxon>Candidatus Korarchaeia</taxon>
        <taxon>Candidatus Korarchaeales</taxon>
        <taxon>Candidatus Korarchaeaceae</taxon>
        <taxon>Candidatus Korarchaeum</taxon>
    </lineage>
</organism>
<dbReference type="SFLD" id="SFLDG01067">
    <property type="entry name" value="SPASM/twitch_domain_containing"/>
    <property type="match status" value="1"/>
</dbReference>
<dbReference type="InterPro" id="IPR007197">
    <property type="entry name" value="rSAM"/>
</dbReference>
<proteinExistence type="predicted"/>
<dbReference type="InterPro" id="IPR058240">
    <property type="entry name" value="rSAM_sf"/>
</dbReference>
<dbReference type="SFLD" id="SFLDG01104">
    <property type="entry name" value="Uncharacterised_Radical_SAM_Su"/>
    <property type="match status" value="1"/>
</dbReference>
<dbReference type="NCBIfam" id="TIGR04085">
    <property type="entry name" value="rSAM_more_4Fe4S"/>
    <property type="match status" value="1"/>
</dbReference>
<dbReference type="PANTHER" id="PTHR43273">
    <property type="entry name" value="ANAEROBIC SULFATASE-MATURATING ENZYME HOMOLOG ASLB-RELATED"/>
    <property type="match status" value="1"/>
</dbReference>
<dbReference type="GO" id="GO:0016491">
    <property type="term" value="F:oxidoreductase activity"/>
    <property type="evidence" value="ECO:0007669"/>
    <property type="project" value="InterPro"/>
</dbReference>
<evidence type="ECO:0000256" key="3">
    <source>
        <dbReference type="ARBA" id="ARBA00022723"/>
    </source>
</evidence>
<accession>A0A429G5I0</accession>
<evidence type="ECO:0000313" key="8">
    <source>
        <dbReference type="Proteomes" id="UP000278149"/>
    </source>
</evidence>
<evidence type="ECO:0000259" key="6">
    <source>
        <dbReference type="PROSITE" id="PS51918"/>
    </source>
</evidence>
<dbReference type="GO" id="GO:0051536">
    <property type="term" value="F:iron-sulfur cluster binding"/>
    <property type="evidence" value="ECO:0007669"/>
    <property type="project" value="UniProtKB-KW"/>
</dbReference>
<keyword evidence="3" id="KW-0479">Metal-binding</keyword>
<dbReference type="CDD" id="cd01335">
    <property type="entry name" value="Radical_SAM"/>
    <property type="match status" value="1"/>
</dbReference>
<reference evidence="7 8" key="1">
    <citation type="submission" date="2018-10" db="EMBL/GenBank/DDBJ databases">
        <title>Co-occurring genomic capacity for anaerobic methane metabolism and dissimilatory sulfite reduction discovered in the Korarchaeota.</title>
        <authorList>
            <person name="Mckay L.J."/>
            <person name="Dlakic M."/>
            <person name="Fields M.W."/>
            <person name="Delmont T.O."/>
            <person name="Eren A.M."/>
            <person name="Jay Z.J."/>
            <person name="Klingelsmith K.B."/>
            <person name="Rusch D.B."/>
            <person name="Inskeep W.P."/>
        </authorList>
    </citation>
    <scope>NUCLEOTIDE SEQUENCE [LARGE SCALE GENOMIC DNA]</scope>
    <source>
        <strain evidence="7 8">WS</strain>
    </source>
</reference>
<evidence type="ECO:0000313" key="7">
    <source>
        <dbReference type="EMBL" id="RSN69056.1"/>
    </source>
</evidence>
<gene>
    <name evidence="7" type="ORF">D9Q81_04485</name>
</gene>
<keyword evidence="4" id="KW-0408">Iron</keyword>
<dbReference type="SFLD" id="SFLDS00029">
    <property type="entry name" value="Radical_SAM"/>
    <property type="match status" value="1"/>
</dbReference>
<name>A0A429G5I0_9CREN</name>
<dbReference type="Gene3D" id="3.20.20.70">
    <property type="entry name" value="Aldolase class I"/>
    <property type="match status" value="1"/>
</dbReference>
<dbReference type="PANTHER" id="PTHR43273:SF2">
    <property type="entry name" value="RADICAL SAM CORE DOMAIN-CONTAINING PROTEIN"/>
    <property type="match status" value="1"/>
</dbReference>
<evidence type="ECO:0000256" key="4">
    <source>
        <dbReference type="ARBA" id="ARBA00023004"/>
    </source>
</evidence>
<comment type="caution">
    <text evidence="7">The sequence shown here is derived from an EMBL/GenBank/DDBJ whole genome shotgun (WGS) entry which is preliminary data.</text>
</comment>
<dbReference type="InterPro" id="IPR023819">
    <property type="entry name" value="Pep-mod_rSAM_AF0577"/>
</dbReference>
<evidence type="ECO:0000256" key="1">
    <source>
        <dbReference type="ARBA" id="ARBA00001966"/>
    </source>
</evidence>
<evidence type="ECO:0000256" key="2">
    <source>
        <dbReference type="ARBA" id="ARBA00022691"/>
    </source>
</evidence>
<dbReference type="InterPro" id="IPR023867">
    <property type="entry name" value="Sulphatase_maturase_rSAM"/>
</dbReference>
<dbReference type="SUPFAM" id="SSF102114">
    <property type="entry name" value="Radical SAM enzymes"/>
    <property type="match status" value="1"/>
</dbReference>
<comment type="cofactor">
    <cofactor evidence="1">
        <name>[4Fe-4S] cluster</name>
        <dbReference type="ChEBI" id="CHEBI:49883"/>
    </cofactor>
</comment>
<dbReference type="GO" id="GO:0046872">
    <property type="term" value="F:metal ion binding"/>
    <property type="evidence" value="ECO:0007669"/>
    <property type="project" value="UniProtKB-KW"/>
</dbReference>
<evidence type="ECO:0000256" key="5">
    <source>
        <dbReference type="ARBA" id="ARBA00023014"/>
    </source>
</evidence>
<dbReference type="Pfam" id="PF04055">
    <property type="entry name" value="Radical_SAM"/>
    <property type="match status" value="1"/>
</dbReference>